<dbReference type="InterPro" id="IPR040256">
    <property type="entry name" value="At4g02000-like"/>
</dbReference>
<dbReference type="PANTHER" id="PTHR31286">
    <property type="entry name" value="GLYCINE-RICH CELL WALL STRUCTURAL PROTEIN 1.8-LIKE"/>
    <property type="match status" value="1"/>
</dbReference>
<gene>
    <name evidence="1" type="ORF">Sradi_3311100</name>
</gene>
<reference evidence="1" key="1">
    <citation type="submission" date="2020-06" db="EMBL/GenBank/DDBJ databases">
        <authorList>
            <person name="Li T."/>
            <person name="Hu X."/>
            <person name="Zhang T."/>
            <person name="Song X."/>
            <person name="Zhang H."/>
            <person name="Dai N."/>
            <person name="Sheng W."/>
            <person name="Hou X."/>
            <person name="Wei L."/>
        </authorList>
    </citation>
    <scope>NUCLEOTIDE SEQUENCE</scope>
    <source>
        <strain evidence="1">G02</strain>
        <tissue evidence="1">Leaf</tissue>
    </source>
</reference>
<evidence type="ECO:0000313" key="1">
    <source>
        <dbReference type="EMBL" id="KAL0373954.1"/>
    </source>
</evidence>
<proteinExistence type="predicted"/>
<sequence>MEEVIEGGPWLFLGQPIVLQKWEPGMVLRKLKHTQVLIWIKLRHLPVELWTDEGLSTVVSGIGRPLYPDAIMRACTRLDFAYVCVLLDISSKLPKHIVIMVPQEDGHETACKVDVEYEWLAPKCNPCISVGHATKACPANKPPKPAISGLNRRDHQVAVQDLVAEFSMHESMLATIVYGVNDVGEKRELWQALVRLAEVTDVEPWLVGGDFNAVLDLSEVCGASRDIRVAMDDFQGCITQIGLTALPMKCERLTWHNCSTDHKSL</sequence>
<dbReference type="AlphaFoldDB" id="A0AAW2R279"/>
<organism evidence="1">
    <name type="scientific">Sesamum radiatum</name>
    <name type="common">Black benniseed</name>
    <dbReference type="NCBI Taxonomy" id="300843"/>
    <lineage>
        <taxon>Eukaryota</taxon>
        <taxon>Viridiplantae</taxon>
        <taxon>Streptophyta</taxon>
        <taxon>Embryophyta</taxon>
        <taxon>Tracheophyta</taxon>
        <taxon>Spermatophyta</taxon>
        <taxon>Magnoliopsida</taxon>
        <taxon>eudicotyledons</taxon>
        <taxon>Gunneridae</taxon>
        <taxon>Pentapetalae</taxon>
        <taxon>asterids</taxon>
        <taxon>lamiids</taxon>
        <taxon>Lamiales</taxon>
        <taxon>Pedaliaceae</taxon>
        <taxon>Sesamum</taxon>
    </lineage>
</organism>
<dbReference type="Gene3D" id="3.60.10.10">
    <property type="entry name" value="Endonuclease/exonuclease/phosphatase"/>
    <property type="match status" value="1"/>
</dbReference>
<dbReference type="EMBL" id="JACGWJ010000014">
    <property type="protein sequence ID" value="KAL0373954.1"/>
    <property type="molecule type" value="Genomic_DNA"/>
</dbReference>
<dbReference type="InterPro" id="IPR036691">
    <property type="entry name" value="Endo/exonu/phosph_ase_sf"/>
</dbReference>
<name>A0AAW2R279_SESRA</name>
<comment type="caution">
    <text evidence="1">The sequence shown here is derived from an EMBL/GenBank/DDBJ whole genome shotgun (WGS) entry which is preliminary data.</text>
</comment>
<accession>A0AAW2R279</accession>
<reference evidence="1" key="2">
    <citation type="journal article" date="2024" name="Plant">
        <title>Genomic evolution and insights into agronomic trait innovations of Sesamum species.</title>
        <authorList>
            <person name="Miao H."/>
            <person name="Wang L."/>
            <person name="Qu L."/>
            <person name="Liu H."/>
            <person name="Sun Y."/>
            <person name="Le M."/>
            <person name="Wang Q."/>
            <person name="Wei S."/>
            <person name="Zheng Y."/>
            <person name="Lin W."/>
            <person name="Duan Y."/>
            <person name="Cao H."/>
            <person name="Xiong S."/>
            <person name="Wang X."/>
            <person name="Wei L."/>
            <person name="Li C."/>
            <person name="Ma Q."/>
            <person name="Ju M."/>
            <person name="Zhao R."/>
            <person name="Li G."/>
            <person name="Mu C."/>
            <person name="Tian Q."/>
            <person name="Mei H."/>
            <person name="Zhang T."/>
            <person name="Gao T."/>
            <person name="Zhang H."/>
        </authorList>
    </citation>
    <scope>NUCLEOTIDE SEQUENCE</scope>
    <source>
        <strain evidence="1">G02</strain>
    </source>
</reference>
<evidence type="ECO:0008006" key="2">
    <source>
        <dbReference type="Google" id="ProtNLM"/>
    </source>
</evidence>
<dbReference type="SUPFAM" id="SSF56219">
    <property type="entry name" value="DNase I-like"/>
    <property type="match status" value="1"/>
</dbReference>
<dbReference type="PANTHER" id="PTHR31286:SF165">
    <property type="entry name" value="DUF4283 DOMAIN-CONTAINING PROTEIN"/>
    <property type="match status" value="1"/>
</dbReference>
<protein>
    <recommendedName>
        <fullName evidence="2">DUF4283 domain-containing protein</fullName>
    </recommendedName>
</protein>